<keyword evidence="1" id="KW-0175">Coiled coil</keyword>
<dbReference type="RefSeq" id="XP_004035164.1">
    <property type="nucleotide sequence ID" value="XM_004035116.1"/>
</dbReference>
<dbReference type="OrthoDB" id="2161449at2759"/>
<dbReference type="InterPro" id="IPR059029">
    <property type="entry name" value="FAM13A_dom"/>
</dbReference>
<evidence type="ECO:0000313" key="4">
    <source>
        <dbReference type="Proteomes" id="UP000008983"/>
    </source>
</evidence>
<dbReference type="Proteomes" id="UP000008983">
    <property type="component" value="Unassembled WGS sequence"/>
</dbReference>
<protein>
    <recommendedName>
        <fullName evidence="2">FAM13A-like domain-containing protein</fullName>
    </recommendedName>
</protein>
<dbReference type="AlphaFoldDB" id="G0QSX9"/>
<dbReference type="Pfam" id="PF26116">
    <property type="entry name" value="FAM13A"/>
    <property type="match status" value="1"/>
</dbReference>
<evidence type="ECO:0000313" key="3">
    <source>
        <dbReference type="EMBL" id="EGR31678.1"/>
    </source>
</evidence>
<sequence length="94" mass="11657">MRPLYVYYKGIKQAFQKFQNNQNSLNVVDEKIAQLKLKRQILKEKLQIYQDEFQKMHNRKIRYHKDIIPVEQEYQQYKEISKEIQKLEQNLLQI</sequence>
<reference evidence="3 4" key="1">
    <citation type="submission" date="2011-07" db="EMBL/GenBank/DDBJ databases">
        <authorList>
            <person name="Coyne R."/>
            <person name="Brami D."/>
            <person name="Johnson J."/>
            <person name="Hostetler J."/>
            <person name="Hannick L."/>
            <person name="Clark T."/>
            <person name="Cassidy-Hanley D."/>
            <person name="Inman J."/>
        </authorList>
    </citation>
    <scope>NUCLEOTIDE SEQUENCE [LARGE SCALE GENOMIC DNA]</scope>
    <source>
        <strain evidence="3 4">G5</strain>
    </source>
</reference>
<accession>G0QSX9</accession>
<feature type="domain" description="FAM13A-like" evidence="2">
    <location>
        <begin position="30"/>
        <end position="91"/>
    </location>
</feature>
<name>G0QSX9_ICHMU</name>
<feature type="coiled-coil region" evidence="1">
    <location>
        <begin position="25"/>
        <end position="90"/>
    </location>
</feature>
<organism evidence="3 4">
    <name type="scientific">Ichthyophthirius multifiliis</name>
    <name type="common">White spot disease agent</name>
    <name type="synonym">Ich</name>
    <dbReference type="NCBI Taxonomy" id="5932"/>
    <lineage>
        <taxon>Eukaryota</taxon>
        <taxon>Sar</taxon>
        <taxon>Alveolata</taxon>
        <taxon>Ciliophora</taxon>
        <taxon>Intramacronucleata</taxon>
        <taxon>Oligohymenophorea</taxon>
        <taxon>Hymenostomatida</taxon>
        <taxon>Ophryoglenina</taxon>
        <taxon>Ichthyophthirius</taxon>
    </lineage>
</organism>
<gene>
    <name evidence="3" type="ORF">IMG5_104540</name>
</gene>
<dbReference type="EMBL" id="GL983832">
    <property type="protein sequence ID" value="EGR31678.1"/>
    <property type="molecule type" value="Genomic_DNA"/>
</dbReference>
<dbReference type="InParanoid" id="G0QSX9"/>
<evidence type="ECO:0000256" key="1">
    <source>
        <dbReference type="SAM" id="Coils"/>
    </source>
</evidence>
<evidence type="ECO:0000259" key="2">
    <source>
        <dbReference type="Pfam" id="PF26116"/>
    </source>
</evidence>
<dbReference type="eggNOG" id="ENOG502SCXV">
    <property type="taxonomic scope" value="Eukaryota"/>
</dbReference>
<dbReference type="GeneID" id="14907823"/>
<proteinExistence type="predicted"/>
<keyword evidence="4" id="KW-1185">Reference proteome</keyword>